<dbReference type="EMBL" id="HBHR01010391">
    <property type="protein sequence ID" value="CAD9862444.1"/>
    <property type="molecule type" value="Transcribed_RNA"/>
</dbReference>
<evidence type="ECO:0000256" key="3">
    <source>
        <dbReference type="SAM" id="Phobius"/>
    </source>
</evidence>
<evidence type="ECO:0000313" key="5">
    <source>
        <dbReference type="EMBL" id="CAD9862444.1"/>
    </source>
</evidence>
<reference evidence="5" key="1">
    <citation type="submission" date="2021-01" db="EMBL/GenBank/DDBJ databases">
        <authorList>
            <person name="Corre E."/>
            <person name="Pelletier E."/>
            <person name="Niang G."/>
            <person name="Scheremetjew M."/>
            <person name="Finn R."/>
            <person name="Kale V."/>
            <person name="Holt S."/>
            <person name="Cochrane G."/>
            <person name="Meng A."/>
            <person name="Brown T."/>
            <person name="Cohen L."/>
        </authorList>
    </citation>
    <scope>NUCLEOTIDE SEQUENCE</scope>
    <source>
        <strain evidence="5">CCMP1661</strain>
    </source>
</reference>
<dbReference type="SUPFAM" id="SSF50911">
    <property type="entry name" value="Mannose 6-phosphate receptor domain"/>
    <property type="match status" value="1"/>
</dbReference>
<dbReference type="InterPro" id="IPR044865">
    <property type="entry name" value="MRH_dom"/>
</dbReference>
<dbReference type="AlphaFoldDB" id="A0A7S2V107"/>
<feature type="transmembrane region" description="Helical" evidence="3">
    <location>
        <begin position="321"/>
        <end position="344"/>
    </location>
</feature>
<proteinExistence type="predicted"/>
<keyword evidence="1" id="KW-0732">Signal</keyword>
<keyword evidence="2" id="KW-1015">Disulfide bond</keyword>
<name>A0A7S2V107_9STRA</name>
<gene>
    <name evidence="5" type="ORF">FJAP1339_LOCUS4976</name>
</gene>
<evidence type="ECO:0000259" key="4">
    <source>
        <dbReference type="PROSITE" id="PS51914"/>
    </source>
</evidence>
<protein>
    <recommendedName>
        <fullName evidence="4">MRH domain-containing protein</fullName>
    </recommendedName>
</protein>
<accession>A0A7S2V107</accession>
<evidence type="ECO:0000256" key="2">
    <source>
        <dbReference type="ARBA" id="ARBA00023157"/>
    </source>
</evidence>
<keyword evidence="3" id="KW-1133">Transmembrane helix</keyword>
<dbReference type="PROSITE" id="PS51914">
    <property type="entry name" value="MRH"/>
    <property type="match status" value="1"/>
</dbReference>
<keyword evidence="3" id="KW-0812">Transmembrane</keyword>
<dbReference type="Gene3D" id="2.70.130.10">
    <property type="entry name" value="Mannose-6-phosphate receptor binding domain"/>
    <property type="match status" value="1"/>
</dbReference>
<feature type="domain" description="MRH" evidence="4">
    <location>
        <begin position="69"/>
        <end position="258"/>
    </location>
</feature>
<sequence length="402" mass="44116">MHFVDQDFFRCLFLLGLLPHLLFGFNLGLPSGLYDEFGCAINEGYFWCGSSSRCLKGWDTCEDGAADPVDCQLRASGLTWDLVPLRRSASSDYFLYAAGLSNVSIIFNVCGNAGTPWDKGCHQTFGVGHNQAQVLPAPAFAMDEGAKECKRLGGSVLGGKNMKMSMIDPMDPMLGVSITYSGGNSCQGLPLYNCVQPISEMDIALDDRSARGDVCRHSMEVSVKCHPGLTSTPTFEDIRIYQPCTYRLTLHSVHGCPLECPRDKQGRICGAQGVCQFERQFDGHTLTYSEPHCLCEAPYKGPSCSSDFHSILSKQRLVGPFLPIVGTVPPYVIFIVFVAAFAAIGWKSLRARRLGIMLWAHTRRLLNKQAALAHKKAEPMEPIEMAGPNPMVLSKKEDAVML</sequence>
<dbReference type="InterPro" id="IPR009011">
    <property type="entry name" value="Man6P_isomerase_rcpt-bd_dom_sf"/>
</dbReference>
<evidence type="ECO:0000256" key="1">
    <source>
        <dbReference type="ARBA" id="ARBA00022729"/>
    </source>
</evidence>
<organism evidence="5">
    <name type="scientific">Fibrocapsa japonica</name>
    <dbReference type="NCBI Taxonomy" id="94617"/>
    <lineage>
        <taxon>Eukaryota</taxon>
        <taxon>Sar</taxon>
        <taxon>Stramenopiles</taxon>
        <taxon>Ochrophyta</taxon>
        <taxon>Raphidophyceae</taxon>
        <taxon>Chattonellales</taxon>
        <taxon>Chattonellaceae</taxon>
        <taxon>Fibrocapsa</taxon>
    </lineage>
</organism>
<keyword evidence="3" id="KW-0472">Membrane</keyword>